<keyword evidence="3" id="KW-0732">Signal</keyword>
<dbReference type="Pfam" id="PF07686">
    <property type="entry name" value="V-set"/>
    <property type="match status" value="1"/>
</dbReference>
<keyword evidence="5 10" id="KW-0472">Membrane</keyword>
<protein>
    <submittedName>
        <fullName evidence="12">Hepatitis A virus cellular receptor 2</fullName>
    </submittedName>
</protein>
<keyword evidence="6" id="KW-1015">Disulfide bond</keyword>
<keyword evidence="2 10" id="KW-0812">Transmembrane</keyword>
<organism evidence="12 13">
    <name type="scientific">Latimeria chalumnae</name>
    <name type="common">Coelacanth</name>
    <dbReference type="NCBI Taxonomy" id="7897"/>
    <lineage>
        <taxon>Eukaryota</taxon>
        <taxon>Metazoa</taxon>
        <taxon>Chordata</taxon>
        <taxon>Craniata</taxon>
        <taxon>Vertebrata</taxon>
        <taxon>Euteleostomi</taxon>
        <taxon>Coelacanthiformes</taxon>
        <taxon>Coelacanthidae</taxon>
        <taxon>Latimeria</taxon>
    </lineage>
</organism>
<evidence type="ECO:0000256" key="5">
    <source>
        <dbReference type="ARBA" id="ARBA00023136"/>
    </source>
</evidence>
<dbReference type="Proteomes" id="UP000008672">
    <property type="component" value="Unassembled WGS sequence"/>
</dbReference>
<evidence type="ECO:0000256" key="3">
    <source>
        <dbReference type="ARBA" id="ARBA00022729"/>
    </source>
</evidence>
<evidence type="ECO:0000256" key="10">
    <source>
        <dbReference type="SAM" id="Phobius"/>
    </source>
</evidence>
<dbReference type="HOGENOM" id="CLU_047504_2_2_1"/>
<keyword evidence="4 10" id="KW-1133">Transmembrane helix</keyword>
<evidence type="ECO:0000259" key="11">
    <source>
        <dbReference type="PROSITE" id="PS50835"/>
    </source>
</evidence>
<evidence type="ECO:0000313" key="12">
    <source>
        <dbReference type="Ensembl" id="ENSLACP00000016042.1"/>
    </source>
</evidence>
<dbReference type="eggNOG" id="ENOG502S454">
    <property type="taxonomic scope" value="Eukaryota"/>
</dbReference>
<dbReference type="EMBL" id="AFYH01044513">
    <property type="status" value="NOT_ANNOTATED_CDS"/>
    <property type="molecule type" value="Genomic_DNA"/>
</dbReference>
<dbReference type="InterPro" id="IPR013783">
    <property type="entry name" value="Ig-like_fold"/>
</dbReference>
<dbReference type="Ensembl" id="ENSLACT00000016153.1">
    <property type="protein sequence ID" value="ENSLACP00000016042.1"/>
    <property type="gene ID" value="ENSLACG00000014127.1"/>
</dbReference>
<dbReference type="Gene3D" id="2.60.40.10">
    <property type="entry name" value="Immunoglobulins"/>
    <property type="match status" value="1"/>
</dbReference>
<dbReference type="SUPFAM" id="SSF48726">
    <property type="entry name" value="Immunoglobulin"/>
    <property type="match status" value="1"/>
</dbReference>
<dbReference type="FunFam" id="2.60.40.10:FF:000774">
    <property type="entry name" value="Hepatitis A virus cellular receptor 1"/>
    <property type="match status" value="1"/>
</dbReference>
<evidence type="ECO:0000256" key="1">
    <source>
        <dbReference type="ARBA" id="ARBA00004479"/>
    </source>
</evidence>
<dbReference type="GO" id="GO:0043277">
    <property type="term" value="P:apoptotic cell clearance"/>
    <property type="evidence" value="ECO:0007669"/>
    <property type="project" value="TreeGrafter"/>
</dbReference>
<name>H3B2C1_LATCH</name>
<evidence type="ECO:0000313" key="13">
    <source>
        <dbReference type="Proteomes" id="UP000008672"/>
    </source>
</evidence>
<dbReference type="InterPro" id="IPR007110">
    <property type="entry name" value="Ig-like_dom"/>
</dbReference>
<evidence type="ECO:0000256" key="9">
    <source>
        <dbReference type="ARBA" id="ARBA00038203"/>
    </source>
</evidence>
<keyword evidence="7" id="KW-0325">Glycoprotein</keyword>
<proteinExistence type="inferred from homology"/>
<dbReference type="InParanoid" id="H3B2C1"/>
<dbReference type="PROSITE" id="PS50835">
    <property type="entry name" value="IG_LIKE"/>
    <property type="match status" value="1"/>
</dbReference>
<dbReference type="InterPro" id="IPR036179">
    <property type="entry name" value="Ig-like_dom_sf"/>
</dbReference>
<dbReference type="AlphaFoldDB" id="H3B2C1"/>
<dbReference type="InterPro" id="IPR003599">
    <property type="entry name" value="Ig_sub"/>
</dbReference>
<evidence type="ECO:0000256" key="8">
    <source>
        <dbReference type="ARBA" id="ARBA00023319"/>
    </source>
</evidence>
<dbReference type="EMBL" id="AFYH01044515">
    <property type="status" value="NOT_ANNOTATED_CDS"/>
    <property type="molecule type" value="Genomic_DNA"/>
</dbReference>
<dbReference type="FunCoup" id="H3B2C1">
    <property type="interactions" value="200"/>
</dbReference>
<feature type="domain" description="Ig-like" evidence="11">
    <location>
        <begin position="31"/>
        <end position="130"/>
    </location>
</feature>
<evidence type="ECO:0000256" key="6">
    <source>
        <dbReference type="ARBA" id="ARBA00023157"/>
    </source>
</evidence>
<reference evidence="13" key="1">
    <citation type="submission" date="2011-08" db="EMBL/GenBank/DDBJ databases">
        <title>The draft genome of Latimeria chalumnae.</title>
        <authorList>
            <person name="Di Palma F."/>
            <person name="Alfoldi J."/>
            <person name="Johnson J."/>
            <person name="Berlin A."/>
            <person name="Gnerre S."/>
            <person name="Jaffe D."/>
            <person name="MacCallum I."/>
            <person name="Young S."/>
            <person name="Walker B.J."/>
            <person name="Lander E."/>
            <person name="Lindblad-Toh K."/>
        </authorList>
    </citation>
    <scope>NUCLEOTIDE SEQUENCE [LARGE SCALE GENOMIC DNA]</scope>
    <source>
        <strain evidence="13">Wild caught</strain>
    </source>
</reference>
<keyword evidence="8" id="KW-0393">Immunoglobulin domain</keyword>
<sequence>IFFQQAFDCKLLIGRSLISTVSGSNVKGVLGHSVTLPCMYSAKYYGRTEMCWGKGSCPLMGCSNIILATNGERVTTKSSSRYNLRGNIEGGDVSLTVENMNEQDSGTYCCRVAIPGLFNDHIENHQLEVEAPHATITFPPFLSALSTTANESVEIASSTEGGWRDVLEPLVQNATLYSSLSQDSISNGTREQYVSSSRTPFLCTGILTALLVFGLLLFVLILKGDLLKKARMKAKESAKPALALEPECLTREIQSGRHMHENIYTME</sequence>
<keyword evidence="13" id="KW-1185">Reference proteome</keyword>
<dbReference type="EMBL" id="AFYH01044514">
    <property type="status" value="NOT_ANNOTATED_CDS"/>
    <property type="molecule type" value="Genomic_DNA"/>
</dbReference>
<dbReference type="SMART" id="SM00409">
    <property type="entry name" value="IG"/>
    <property type="match status" value="1"/>
</dbReference>
<evidence type="ECO:0000256" key="7">
    <source>
        <dbReference type="ARBA" id="ARBA00023180"/>
    </source>
</evidence>
<gene>
    <name evidence="12" type="primary">LOC102351149</name>
</gene>
<comment type="similarity">
    <text evidence="9">Belongs to the immunoglobulin superfamily. TIM family.</text>
</comment>
<feature type="transmembrane region" description="Helical" evidence="10">
    <location>
        <begin position="199"/>
        <end position="222"/>
    </location>
</feature>
<comment type="subcellular location">
    <subcellularLocation>
        <location evidence="1">Membrane</location>
        <topology evidence="1">Single-pass type I membrane protein</topology>
    </subcellularLocation>
</comment>
<dbReference type="GO" id="GO:0016020">
    <property type="term" value="C:membrane"/>
    <property type="evidence" value="ECO:0007669"/>
    <property type="project" value="UniProtKB-SubCell"/>
</dbReference>
<dbReference type="OMA" id="WCNNILA"/>
<evidence type="ECO:0000256" key="2">
    <source>
        <dbReference type="ARBA" id="ARBA00022692"/>
    </source>
</evidence>
<reference evidence="12" key="3">
    <citation type="submission" date="2025-09" db="UniProtKB">
        <authorList>
            <consortium name="Ensembl"/>
        </authorList>
    </citation>
    <scope>IDENTIFICATION</scope>
</reference>
<reference evidence="12" key="2">
    <citation type="submission" date="2025-08" db="UniProtKB">
        <authorList>
            <consortium name="Ensembl"/>
        </authorList>
    </citation>
    <scope>IDENTIFICATION</scope>
</reference>
<dbReference type="GeneTree" id="ENSGT00940000161609"/>
<dbReference type="PANTHER" id="PTHR46608:SF3">
    <property type="entry name" value="T-CELL IMMUNOGLOBULIN AND MUCIN DOMAIN-CONTAINING PROTEIN 4"/>
    <property type="match status" value="1"/>
</dbReference>
<dbReference type="InterPro" id="IPR013106">
    <property type="entry name" value="Ig_V-set"/>
</dbReference>
<accession>H3B2C1</accession>
<dbReference type="GO" id="GO:0060097">
    <property type="term" value="P:cytoskeletal rearrangement involved in phagocytosis, engulfment"/>
    <property type="evidence" value="ECO:0007669"/>
    <property type="project" value="TreeGrafter"/>
</dbReference>
<dbReference type="PANTHER" id="PTHR46608">
    <property type="entry name" value="T-CELL IMMUNOGLOBULIN AND MUCIN DOMAIN-CONTAINING PROTEIN 4"/>
    <property type="match status" value="1"/>
</dbReference>
<dbReference type="STRING" id="7897.ENSLACP00000016042"/>
<dbReference type="Bgee" id="ENSLACG00000014127">
    <property type="expression patterns" value="Expressed in chordate pharynx and 4 other cell types or tissues"/>
</dbReference>
<dbReference type="GO" id="GO:0001786">
    <property type="term" value="F:phosphatidylserine binding"/>
    <property type="evidence" value="ECO:0007669"/>
    <property type="project" value="TreeGrafter"/>
</dbReference>
<evidence type="ECO:0000256" key="4">
    <source>
        <dbReference type="ARBA" id="ARBA00022989"/>
    </source>
</evidence>